<name>A0A0H1BCV9_9EURO</name>
<dbReference type="InterPro" id="IPR036291">
    <property type="entry name" value="NAD(P)-bd_dom_sf"/>
</dbReference>
<evidence type="ECO:0000313" key="2">
    <source>
        <dbReference type="Proteomes" id="UP000053573"/>
    </source>
</evidence>
<dbReference type="InterPro" id="IPR002347">
    <property type="entry name" value="SDR_fam"/>
</dbReference>
<dbReference type="Pfam" id="PF00106">
    <property type="entry name" value="adh_short"/>
    <property type="match status" value="1"/>
</dbReference>
<comment type="caution">
    <text evidence="1">The sequence shown here is derived from an EMBL/GenBank/DDBJ whole genome shotgun (WGS) entry which is preliminary data.</text>
</comment>
<dbReference type="PRINTS" id="PR00081">
    <property type="entry name" value="GDHRDH"/>
</dbReference>
<evidence type="ECO:0008006" key="3">
    <source>
        <dbReference type="Google" id="ProtNLM"/>
    </source>
</evidence>
<proteinExistence type="predicted"/>
<dbReference type="Proteomes" id="UP000053573">
    <property type="component" value="Unassembled WGS sequence"/>
</dbReference>
<dbReference type="InterPro" id="IPR052184">
    <property type="entry name" value="SDR_enzymes"/>
</dbReference>
<dbReference type="AlphaFoldDB" id="A0A0H1BCV9"/>
<keyword evidence="2" id="KW-1185">Reference proteome</keyword>
<evidence type="ECO:0000313" key="1">
    <source>
        <dbReference type="EMBL" id="KLJ09200.1"/>
    </source>
</evidence>
<sequence length="269" mass="28983">MPTFVITGANRGIGFEFLRQLSATPESLVIGLVRNKAAADEKVTKELPGRNIRIIQADLTDYDSLKQAADAVGQLSNGVDMLIANATLHSEWSSFHGLDVLTKEPERLGTELLENFTVNVIGNIHLLSLFVPLVRKGVTKKVITLTSGGADSEFISRYEVTTQMPYAVSKAAMNAATAKFSAQYRKEGILFMSISPGVVDTGGLAKATPEQLAGLGDMLQKFTLYDPSFKGPMPIEKSVGAMLGVIERANVNNGHAGAFVSHHGNKHWL</sequence>
<accession>A0A0H1BCV9</accession>
<dbReference type="EMBL" id="LDEV01002401">
    <property type="protein sequence ID" value="KLJ09200.1"/>
    <property type="molecule type" value="Genomic_DNA"/>
</dbReference>
<organism evidence="1 2">
    <name type="scientific">Blastomyces silverae</name>
    <dbReference type="NCBI Taxonomy" id="2060906"/>
    <lineage>
        <taxon>Eukaryota</taxon>
        <taxon>Fungi</taxon>
        <taxon>Dikarya</taxon>
        <taxon>Ascomycota</taxon>
        <taxon>Pezizomycotina</taxon>
        <taxon>Eurotiomycetes</taxon>
        <taxon>Eurotiomycetidae</taxon>
        <taxon>Onygenales</taxon>
        <taxon>Ajellomycetaceae</taxon>
        <taxon>Blastomyces</taxon>
    </lineage>
</organism>
<dbReference type="SUPFAM" id="SSF51735">
    <property type="entry name" value="NAD(P)-binding Rossmann-fold domains"/>
    <property type="match status" value="1"/>
</dbReference>
<dbReference type="OrthoDB" id="7289984at2759"/>
<protein>
    <recommendedName>
        <fullName evidence="3">Alcohol dehydrogenase</fullName>
    </recommendedName>
</protein>
<reference evidence="2" key="1">
    <citation type="journal article" date="2015" name="PLoS Genet.">
        <title>The dynamic genome and transcriptome of the human fungal pathogen Blastomyces and close relative Emmonsia.</title>
        <authorList>
            <person name="Munoz J.F."/>
            <person name="Gauthier G.M."/>
            <person name="Desjardins C.A."/>
            <person name="Gallo J.E."/>
            <person name="Holder J."/>
            <person name="Sullivan T.D."/>
            <person name="Marty A.J."/>
            <person name="Carmen J.C."/>
            <person name="Chen Z."/>
            <person name="Ding L."/>
            <person name="Gujja S."/>
            <person name="Magrini V."/>
            <person name="Misas E."/>
            <person name="Mitreva M."/>
            <person name="Priest M."/>
            <person name="Saif S."/>
            <person name="Whiston E.A."/>
            <person name="Young S."/>
            <person name="Zeng Q."/>
            <person name="Goldman W.E."/>
            <person name="Mardis E.R."/>
            <person name="Taylor J.W."/>
            <person name="McEwen J.G."/>
            <person name="Clay O.K."/>
            <person name="Klein B.S."/>
            <person name="Cuomo C.A."/>
        </authorList>
    </citation>
    <scope>NUCLEOTIDE SEQUENCE [LARGE SCALE GENOMIC DNA]</scope>
    <source>
        <strain evidence="2">UAMH 139</strain>
    </source>
</reference>
<dbReference type="Gene3D" id="3.40.50.720">
    <property type="entry name" value="NAD(P)-binding Rossmann-like Domain"/>
    <property type="match status" value="1"/>
</dbReference>
<dbReference type="PANTHER" id="PTHR45458">
    <property type="entry name" value="SHORT-CHAIN DEHYDROGENASE/REDUCTASE SDR"/>
    <property type="match status" value="1"/>
</dbReference>
<dbReference type="PANTHER" id="PTHR45458:SF3">
    <property type="entry name" value="CHAIN DEHYDROGENASE (ATSC), PUTATIVE-RELATED"/>
    <property type="match status" value="1"/>
</dbReference>
<gene>
    <name evidence="1" type="ORF">EMPG_15375</name>
</gene>
<dbReference type="GO" id="GO:0016616">
    <property type="term" value="F:oxidoreductase activity, acting on the CH-OH group of donors, NAD or NADP as acceptor"/>
    <property type="evidence" value="ECO:0007669"/>
    <property type="project" value="TreeGrafter"/>
</dbReference>